<organism evidence="1 2">
    <name type="scientific">Oncorhynchus kisutch</name>
    <name type="common">Coho salmon</name>
    <name type="synonym">Salmo kisutch</name>
    <dbReference type="NCBI Taxonomy" id="8019"/>
    <lineage>
        <taxon>Eukaryota</taxon>
        <taxon>Metazoa</taxon>
        <taxon>Chordata</taxon>
        <taxon>Craniata</taxon>
        <taxon>Vertebrata</taxon>
        <taxon>Euteleostomi</taxon>
        <taxon>Actinopterygii</taxon>
        <taxon>Neopterygii</taxon>
        <taxon>Teleostei</taxon>
        <taxon>Protacanthopterygii</taxon>
        <taxon>Salmoniformes</taxon>
        <taxon>Salmonidae</taxon>
        <taxon>Salmoninae</taxon>
        <taxon>Oncorhynchus</taxon>
    </lineage>
</organism>
<accession>A0A8C7IGL4</accession>
<keyword evidence="2" id="KW-1185">Reference proteome</keyword>
<dbReference type="InterPro" id="IPR028224">
    <property type="entry name" value="Otospiralin"/>
</dbReference>
<dbReference type="Ensembl" id="ENSOKIT00005077511.1">
    <property type="protein sequence ID" value="ENSOKIP00005072739.1"/>
    <property type="gene ID" value="ENSOKIG00005031404.1"/>
</dbReference>
<dbReference type="Proteomes" id="UP000694557">
    <property type="component" value="Unassembled WGS sequence"/>
</dbReference>
<dbReference type="GO" id="GO:0007605">
    <property type="term" value="P:sensory perception of sound"/>
    <property type="evidence" value="ECO:0007669"/>
    <property type="project" value="InterPro"/>
</dbReference>
<evidence type="ECO:0000313" key="1">
    <source>
        <dbReference type="Ensembl" id="ENSOKIP00005072739.1"/>
    </source>
</evidence>
<sequence>MDVREVRGIDVREDFLGASTLHGVVPYHIPIVTHTVVLCLSWELWSVVVPACFPNVDQALSPTAPHMPNWALTSSDFFGWVEALREYAGYEKIEDLSRTFWAHFPSASRLGYELSDPDEE</sequence>
<reference evidence="1" key="1">
    <citation type="submission" date="2025-08" db="UniProtKB">
        <authorList>
            <consortium name="Ensembl"/>
        </authorList>
    </citation>
    <scope>IDENTIFICATION</scope>
</reference>
<dbReference type="PANTHER" id="PTHR35073">
    <property type="entry name" value="OTOSPIRALIN"/>
    <property type="match status" value="1"/>
</dbReference>
<dbReference type="AlphaFoldDB" id="A0A8C7IGL4"/>
<dbReference type="Pfam" id="PF15182">
    <property type="entry name" value="OTOS"/>
    <property type="match status" value="1"/>
</dbReference>
<reference evidence="1" key="2">
    <citation type="submission" date="2025-09" db="UniProtKB">
        <authorList>
            <consortium name="Ensembl"/>
        </authorList>
    </citation>
    <scope>IDENTIFICATION</scope>
</reference>
<protein>
    <submittedName>
        <fullName evidence="1">Si:ch73-23l24.1</fullName>
    </submittedName>
</protein>
<proteinExistence type="predicted"/>
<dbReference type="GeneTree" id="ENSGT00970000193621"/>
<name>A0A8C7IGL4_ONCKI</name>
<dbReference type="PANTHER" id="PTHR35073:SF1">
    <property type="entry name" value="OTOSPIRALIN"/>
    <property type="match status" value="1"/>
</dbReference>
<evidence type="ECO:0000313" key="2">
    <source>
        <dbReference type="Proteomes" id="UP000694557"/>
    </source>
</evidence>